<protein>
    <recommendedName>
        <fullName evidence="8">Pyridine nucleotide-disulfide oxidoreductase</fullName>
    </recommendedName>
</protein>
<evidence type="ECO:0000256" key="2">
    <source>
        <dbReference type="ARBA" id="ARBA00022723"/>
    </source>
</evidence>
<dbReference type="EMBL" id="CP011388">
    <property type="protein sequence ID" value="ANE45209.1"/>
    <property type="molecule type" value="Genomic_DNA"/>
</dbReference>
<dbReference type="STRING" id="1178515.SY83_01415"/>
<dbReference type="InterPro" id="IPR036188">
    <property type="entry name" value="FAD/NAD-bd_sf"/>
</dbReference>
<dbReference type="Proteomes" id="UP000076927">
    <property type="component" value="Chromosome"/>
</dbReference>
<evidence type="ECO:0000256" key="4">
    <source>
        <dbReference type="ARBA" id="ARBA00023004"/>
    </source>
</evidence>
<dbReference type="RefSeq" id="WP_068603560.1">
    <property type="nucleotide sequence ID" value="NZ_CP011388.1"/>
</dbReference>
<keyword evidence="3" id="KW-0560">Oxidoreductase</keyword>
<keyword evidence="4" id="KW-0408">Iron</keyword>
<dbReference type="Pfam" id="PF12831">
    <property type="entry name" value="FAD_oxidored"/>
    <property type="match status" value="1"/>
</dbReference>
<dbReference type="Gene3D" id="3.50.50.60">
    <property type="entry name" value="FAD/NAD(P)-binding domain"/>
    <property type="match status" value="1"/>
</dbReference>
<evidence type="ECO:0000256" key="3">
    <source>
        <dbReference type="ARBA" id="ARBA00023002"/>
    </source>
</evidence>
<dbReference type="PANTHER" id="PTHR43498:SF1">
    <property type="entry name" value="COB--COM HETERODISULFIDE REDUCTASE IRON-SULFUR SUBUNIT A"/>
    <property type="match status" value="1"/>
</dbReference>
<evidence type="ECO:0000256" key="5">
    <source>
        <dbReference type="ARBA" id="ARBA00023014"/>
    </source>
</evidence>
<keyword evidence="1" id="KW-0004">4Fe-4S</keyword>
<dbReference type="PANTHER" id="PTHR43498">
    <property type="entry name" value="FERREDOXIN:COB-COM HETERODISULFIDE REDUCTASE SUBUNIT A"/>
    <property type="match status" value="1"/>
</dbReference>
<dbReference type="SUPFAM" id="SSF51905">
    <property type="entry name" value="FAD/NAD(P)-binding domain"/>
    <property type="match status" value="1"/>
</dbReference>
<accession>A0A172TDU4</accession>
<evidence type="ECO:0000256" key="1">
    <source>
        <dbReference type="ARBA" id="ARBA00022485"/>
    </source>
</evidence>
<name>A0A172TDU4_9BACL</name>
<dbReference type="KEGG" id="pswu:SY83_01415"/>
<dbReference type="Gene3D" id="2.60.120.260">
    <property type="entry name" value="Galactose-binding domain-like"/>
    <property type="match status" value="1"/>
</dbReference>
<reference evidence="6 7" key="1">
    <citation type="submission" date="2015-01" db="EMBL/GenBank/DDBJ databases">
        <title>Paenibacillus swuensis/DY6/whole genome sequencing.</title>
        <authorList>
            <person name="Kim M.K."/>
            <person name="Srinivasan S."/>
            <person name="Lee J.-J."/>
        </authorList>
    </citation>
    <scope>NUCLEOTIDE SEQUENCE [LARGE SCALE GENOMIC DNA]</scope>
    <source>
        <strain evidence="6 7">DY6</strain>
    </source>
</reference>
<gene>
    <name evidence="6" type="ORF">SY83_01415</name>
</gene>
<dbReference type="SUPFAM" id="SSF49785">
    <property type="entry name" value="Galactose-binding domain-like"/>
    <property type="match status" value="1"/>
</dbReference>
<evidence type="ECO:0000313" key="7">
    <source>
        <dbReference type="Proteomes" id="UP000076927"/>
    </source>
</evidence>
<keyword evidence="7" id="KW-1185">Reference proteome</keyword>
<dbReference type="InterPro" id="IPR039650">
    <property type="entry name" value="HdrA-like"/>
</dbReference>
<dbReference type="OrthoDB" id="9780658at2"/>
<dbReference type="InterPro" id="IPR008979">
    <property type="entry name" value="Galactose-bd-like_sf"/>
</dbReference>
<dbReference type="AlphaFoldDB" id="A0A172TDU4"/>
<proteinExistence type="predicted"/>
<dbReference type="GO" id="GO:0046872">
    <property type="term" value="F:metal ion binding"/>
    <property type="evidence" value="ECO:0007669"/>
    <property type="project" value="UniProtKB-KW"/>
</dbReference>
<dbReference type="PATRIC" id="fig|1178515.4.peg.257"/>
<keyword evidence="5" id="KW-0411">Iron-sulfur</keyword>
<evidence type="ECO:0000313" key="6">
    <source>
        <dbReference type="EMBL" id="ANE45209.1"/>
    </source>
</evidence>
<dbReference type="GO" id="GO:0051539">
    <property type="term" value="F:4 iron, 4 sulfur cluster binding"/>
    <property type="evidence" value="ECO:0007669"/>
    <property type="project" value="UniProtKB-KW"/>
</dbReference>
<keyword evidence="2" id="KW-0479">Metal-binding</keyword>
<organism evidence="6 7">
    <name type="scientific">Paenibacillus swuensis</name>
    <dbReference type="NCBI Taxonomy" id="1178515"/>
    <lineage>
        <taxon>Bacteria</taxon>
        <taxon>Bacillati</taxon>
        <taxon>Bacillota</taxon>
        <taxon>Bacilli</taxon>
        <taxon>Bacillales</taxon>
        <taxon>Paenibacillaceae</taxon>
        <taxon>Paenibacillus</taxon>
    </lineage>
</organism>
<sequence>MKTIQQTYDVVVCGGGLAGFCAAVASARHGARTCLIQDRPVFGGNSSSEIRVTPHGAANFHAYGRETGIISELLIEERAVNHEKIRENGWTNSVWDMVMYDMAVRTPNLTFHLNTSVLSVQMEGEKIRSVRAVIANAETELEIQGDYFIDSTGDGIVADLAGCEWRWGSEGKKEFGEPHAPLEASSNTMGSSIHFRAKDMGRPVPFKAPSWAVQHEDPDYFYKQGRTFYDTESGFWWIEIGIPWNTVYDNETIRHELTRHTLGIWDWMKNHDPALKEQTANLALDWIGQVPGKRESRRILGQYFMTEHDIQNRTVFPDEIAYGGWFVDLHTPGGLLAETAEPASAEGYSETSDYAQKSYCGPYGIPFRIMVSKDVRNLMMAGRNVSVTHAALGTVRVMSTTALMGQAAGTGLAYAVKHKLDLDELTGANVVNIQQHLLRDGCFLPNYKNEDDHDLARTATISVSSSAMVHGVGPENRDYTNGFRSAEQQQLRKQQAEPLTHMRAQWIAIEQGTIDTISICLSNTSEQPQRIQASIVPVDHIWDYRVETGEVYAQTELIVPVGTKQWVEWKLNWHHSSAEHRYVRLQIEANPSVEWHSAGTVIPGHVSAFDMGGGKMRRYLSDGGTLSYRITPAQSCFGGENVVSGVTRPHQYTNVWLSDPSDPVPPFIELQWQEMQTIREVQTVFPGHIYQEYHKYQPFYRDPQCPKDYMIEAFVGDTWTTLVHMEGNYQRLVRHTLEHPVQTDRLRIVILATNGDPSAGVYEVRCY</sequence>
<dbReference type="GO" id="GO:0016491">
    <property type="term" value="F:oxidoreductase activity"/>
    <property type="evidence" value="ECO:0007669"/>
    <property type="project" value="UniProtKB-KW"/>
</dbReference>
<evidence type="ECO:0008006" key="8">
    <source>
        <dbReference type="Google" id="ProtNLM"/>
    </source>
</evidence>